<gene>
    <name evidence="2" type="ORF">KDK_08200</name>
</gene>
<feature type="compositionally biased region" description="Low complexity" evidence="1">
    <location>
        <begin position="369"/>
        <end position="378"/>
    </location>
</feature>
<comment type="caution">
    <text evidence="2">The sequence shown here is derived from an EMBL/GenBank/DDBJ whole genome shotgun (WGS) entry which is preliminary data.</text>
</comment>
<feature type="compositionally biased region" description="Low complexity" evidence="1">
    <location>
        <begin position="347"/>
        <end position="356"/>
    </location>
</feature>
<evidence type="ECO:0000313" key="2">
    <source>
        <dbReference type="EMBL" id="GCE17020.1"/>
    </source>
</evidence>
<sequence length="435" mass="47048">MLSKAGANIADILDSTEDELKEIEQAAKYFGLEELTECARAFAQNELMQKGQGTPQLGLELAFLACVELHRRAQNGHSTAPSVTAPARPSTVSNQTARPRVADSPPATYEPAPVAEYRTPPARPEVARPDPTAEPPTASAPVQSAPRATKVEEVEELPRVPEPHPTNPTVVTPVVPVTPTPVTEEIEAPEAAAVDDPPTLTLSDVKEKWEMIRRRVRTRTDGPKIAALLGGYVVLGVEGTSQLPIVVCKANMDFHYKTLQNDSYYEAIRWALKVELKTECNIRLLPPNANVSIPTFPRPAAPAINTMQAAAPQQSARTERPVPPPTPQQSVRTEKPAPPPTPPAPQARPASPAAEPQQSIRLVPPPEPRAAAPVQPAAPIVPPLARSEVVRENTTRTSANNGTRLQSIRQHAESNPVVTEVIRMFKAEIKEIQPK</sequence>
<feature type="compositionally biased region" description="Basic and acidic residues" evidence="1">
    <location>
        <begin position="149"/>
        <end position="162"/>
    </location>
</feature>
<feature type="region of interest" description="Disordered" evidence="1">
    <location>
        <begin position="76"/>
        <end position="176"/>
    </location>
</feature>
<accession>A0A402AD35</accession>
<organism evidence="2 3">
    <name type="scientific">Dictyobacter kobayashii</name>
    <dbReference type="NCBI Taxonomy" id="2014872"/>
    <lineage>
        <taxon>Bacteria</taxon>
        <taxon>Bacillati</taxon>
        <taxon>Chloroflexota</taxon>
        <taxon>Ktedonobacteria</taxon>
        <taxon>Ktedonobacterales</taxon>
        <taxon>Dictyobacteraceae</taxon>
        <taxon>Dictyobacter</taxon>
    </lineage>
</organism>
<evidence type="ECO:0000256" key="1">
    <source>
        <dbReference type="SAM" id="MobiDB-lite"/>
    </source>
</evidence>
<feature type="compositionally biased region" description="Pro residues" evidence="1">
    <location>
        <begin position="336"/>
        <end position="346"/>
    </location>
</feature>
<proteinExistence type="predicted"/>
<feature type="compositionally biased region" description="Polar residues" evidence="1">
    <location>
        <begin position="395"/>
        <end position="409"/>
    </location>
</feature>
<name>A0A402AD35_9CHLR</name>
<keyword evidence="3" id="KW-1185">Reference proteome</keyword>
<reference evidence="3" key="1">
    <citation type="submission" date="2018-12" db="EMBL/GenBank/DDBJ databases">
        <title>Tengunoibacter tsumagoiensis gen. nov., sp. nov., Dictyobacter kobayashii sp. nov., D. alpinus sp. nov., and D. joshuensis sp. nov. and description of Dictyobacteraceae fam. nov. within the order Ktedonobacterales isolated from Tengu-no-mugimeshi.</title>
        <authorList>
            <person name="Wang C.M."/>
            <person name="Zheng Y."/>
            <person name="Sakai Y."/>
            <person name="Toyoda A."/>
            <person name="Minakuchi Y."/>
            <person name="Abe K."/>
            <person name="Yokota A."/>
            <person name="Yabe S."/>
        </authorList>
    </citation>
    <scope>NUCLEOTIDE SEQUENCE [LARGE SCALE GENOMIC DNA]</scope>
    <source>
        <strain evidence="3">Uno11</strain>
    </source>
</reference>
<evidence type="ECO:0000313" key="3">
    <source>
        <dbReference type="Proteomes" id="UP000287188"/>
    </source>
</evidence>
<dbReference type="EMBL" id="BIFS01000001">
    <property type="protein sequence ID" value="GCE17020.1"/>
    <property type="molecule type" value="Genomic_DNA"/>
</dbReference>
<dbReference type="PRINTS" id="PR01217">
    <property type="entry name" value="PRICHEXTENSN"/>
</dbReference>
<protein>
    <recommendedName>
        <fullName evidence="4">DNA polymerase III gamma subunit domain-containing protein</fullName>
    </recommendedName>
</protein>
<feature type="compositionally biased region" description="Polar residues" evidence="1">
    <location>
        <begin position="307"/>
        <end position="316"/>
    </location>
</feature>
<dbReference type="Proteomes" id="UP000287188">
    <property type="component" value="Unassembled WGS sequence"/>
</dbReference>
<feature type="region of interest" description="Disordered" evidence="1">
    <location>
        <begin position="307"/>
        <end position="411"/>
    </location>
</feature>
<dbReference type="AlphaFoldDB" id="A0A402AD35"/>
<feature type="compositionally biased region" description="Low complexity" evidence="1">
    <location>
        <begin position="167"/>
        <end position="176"/>
    </location>
</feature>
<evidence type="ECO:0008006" key="4">
    <source>
        <dbReference type="Google" id="ProtNLM"/>
    </source>
</evidence>